<dbReference type="Pfam" id="PF13193">
    <property type="entry name" value="AMP-binding_C"/>
    <property type="match status" value="1"/>
</dbReference>
<proteinExistence type="predicted"/>
<dbReference type="SUPFAM" id="SSF56801">
    <property type="entry name" value="Acetyl-CoA synthetase-like"/>
    <property type="match status" value="1"/>
</dbReference>
<sequence>MEIHSLTPQRNWSLPDINTVQDLRCIEQQPLEQAVPFTSTIDLIRYSAARAPNRTALLFQVDAAPGSEVLTWTYDQLLEQIIQAANLFRQLGVQRHDAVAILAPNMPSTHIALWAAQLAGCAFPINYLLGAEHVGKLLAAASVKAVVTLGESSQLDIRQTVVQALEKSGLNCPVLEIDANEHQPAAGSFQHQLRASDPADDLSQELRPDDVAAIFHTGGTTGLPKILQQTHANELHTSCMAAPYYRFHEGDVLLNGFPLFHVAGAFVYGLAALAARGTIYIPTILGMRNRDFIRQAWPLFQEHGVSHLGCVPTTLASLAQSYRESNQRGTCGVEAALTGGSTLPAELANSFEQLTRIPVRNIFGMTECAGIVAIEPAGAPRTPGSAGLPLPYTRVRAVPLPESEKSAINMFCDAGIEGVLCVQGPHVSPGYIDKSRNAGTFTENGWLISGDLGYVDAEGRVFITGRSKDLIIRSGHNIDPQAIEEAFLANPDVLDCAAVGQPDEYAGELPVVFVTLRPGATASAESLLGTARPLISEPPAMPKAVYVVATMPTTPVGKIFKPQLRRQAIVEKIQSLLRGFDAQGMCRISFPDEQTQRCLVEVRDPARLKEISAALKKLPIDVTLRSGQ</sequence>
<dbReference type="Pfam" id="PF00501">
    <property type="entry name" value="AMP-binding"/>
    <property type="match status" value="1"/>
</dbReference>
<evidence type="ECO:0000259" key="1">
    <source>
        <dbReference type="Pfam" id="PF00501"/>
    </source>
</evidence>
<reference evidence="3 4" key="1">
    <citation type="submission" date="2018-06" db="EMBL/GenBank/DDBJ databases">
        <title>Genomic Encyclopedia of Type Strains, Phase IV (KMG-IV): sequencing the most valuable type-strain genomes for metagenomic binning, comparative biology and taxonomic classification.</title>
        <authorList>
            <person name="Goeker M."/>
        </authorList>
    </citation>
    <scope>NUCLEOTIDE SEQUENCE [LARGE SCALE GENOMIC DNA]</scope>
    <source>
        <strain evidence="3 4">DSM 25520</strain>
    </source>
</reference>
<gene>
    <name evidence="3" type="ORF">DFR37_103172</name>
</gene>
<protein>
    <submittedName>
        <fullName evidence="3">Fatty-acyl-CoA synthase</fullName>
    </submittedName>
</protein>
<dbReference type="GO" id="GO:0031956">
    <property type="term" value="F:medium-chain fatty acid-CoA ligase activity"/>
    <property type="evidence" value="ECO:0007669"/>
    <property type="project" value="TreeGrafter"/>
</dbReference>
<dbReference type="PROSITE" id="PS00455">
    <property type="entry name" value="AMP_BINDING"/>
    <property type="match status" value="1"/>
</dbReference>
<dbReference type="InterPro" id="IPR020845">
    <property type="entry name" value="AMP-binding_CS"/>
</dbReference>
<evidence type="ECO:0000313" key="4">
    <source>
        <dbReference type="Proteomes" id="UP000253628"/>
    </source>
</evidence>
<dbReference type="PANTHER" id="PTHR43201:SF32">
    <property type="entry name" value="2-SUCCINYLBENZOATE--COA LIGASE, CHLOROPLASTIC_PEROXISOMAL"/>
    <property type="match status" value="1"/>
</dbReference>
<keyword evidence="4" id="KW-1185">Reference proteome</keyword>
<evidence type="ECO:0000259" key="2">
    <source>
        <dbReference type="Pfam" id="PF13193"/>
    </source>
</evidence>
<dbReference type="AlphaFoldDB" id="A0A366HEF8"/>
<dbReference type="InterPro" id="IPR025110">
    <property type="entry name" value="AMP-bd_C"/>
</dbReference>
<dbReference type="InterPro" id="IPR042099">
    <property type="entry name" value="ANL_N_sf"/>
</dbReference>
<dbReference type="Proteomes" id="UP000253628">
    <property type="component" value="Unassembled WGS sequence"/>
</dbReference>
<dbReference type="EMBL" id="QNRQ01000003">
    <property type="protein sequence ID" value="RBP40831.1"/>
    <property type="molecule type" value="Genomic_DNA"/>
</dbReference>
<accession>A0A366HEF8</accession>
<dbReference type="InterPro" id="IPR045851">
    <property type="entry name" value="AMP-bd_C_sf"/>
</dbReference>
<dbReference type="PANTHER" id="PTHR43201">
    <property type="entry name" value="ACYL-COA SYNTHETASE"/>
    <property type="match status" value="1"/>
</dbReference>
<feature type="domain" description="AMP-binding enzyme C-terminal" evidence="2">
    <location>
        <begin position="483"/>
        <end position="558"/>
    </location>
</feature>
<evidence type="ECO:0000313" key="3">
    <source>
        <dbReference type="EMBL" id="RBP40831.1"/>
    </source>
</evidence>
<dbReference type="RefSeq" id="WP_113932602.1">
    <property type="nucleotide sequence ID" value="NZ_JACCEU010000004.1"/>
</dbReference>
<organism evidence="3 4">
    <name type="scientific">Eoetvoesiella caeni</name>
    <dbReference type="NCBI Taxonomy" id="645616"/>
    <lineage>
        <taxon>Bacteria</taxon>
        <taxon>Pseudomonadati</taxon>
        <taxon>Pseudomonadota</taxon>
        <taxon>Betaproteobacteria</taxon>
        <taxon>Burkholderiales</taxon>
        <taxon>Alcaligenaceae</taxon>
        <taxon>Eoetvoesiella</taxon>
    </lineage>
</organism>
<feature type="domain" description="AMP-dependent synthetase/ligase" evidence="1">
    <location>
        <begin position="46"/>
        <end position="431"/>
    </location>
</feature>
<name>A0A366HEF8_9BURK</name>
<dbReference type="InterPro" id="IPR000873">
    <property type="entry name" value="AMP-dep_synth/lig_dom"/>
</dbReference>
<dbReference type="OrthoDB" id="9766486at2"/>
<dbReference type="Gene3D" id="3.40.50.12780">
    <property type="entry name" value="N-terminal domain of ligase-like"/>
    <property type="match status" value="1"/>
</dbReference>
<comment type="caution">
    <text evidence="3">The sequence shown here is derived from an EMBL/GenBank/DDBJ whole genome shotgun (WGS) entry which is preliminary data.</text>
</comment>
<dbReference type="Gene3D" id="3.30.300.30">
    <property type="match status" value="1"/>
</dbReference>
<dbReference type="GO" id="GO:0006631">
    <property type="term" value="P:fatty acid metabolic process"/>
    <property type="evidence" value="ECO:0007669"/>
    <property type="project" value="TreeGrafter"/>
</dbReference>